<evidence type="ECO:0000256" key="2">
    <source>
        <dbReference type="ARBA" id="ARBA00023052"/>
    </source>
</evidence>
<comment type="caution">
    <text evidence="7">The sequence shown here is derived from an EMBL/GenBank/DDBJ whole genome shotgun (WGS) entry which is preliminary data.</text>
</comment>
<feature type="domain" description="Thiamine pyrophosphate enzyme TPP-binding" evidence="5">
    <location>
        <begin position="411"/>
        <end position="567"/>
    </location>
</feature>
<dbReference type="Proteomes" id="UP000318413">
    <property type="component" value="Unassembled WGS sequence"/>
</dbReference>
<dbReference type="InterPro" id="IPR029061">
    <property type="entry name" value="THDP-binding"/>
</dbReference>
<evidence type="ECO:0000313" key="7">
    <source>
        <dbReference type="EMBL" id="TPG08455.1"/>
    </source>
</evidence>
<evidence type="ECO:0000256" key="3">
    <source>
        <dbReference type="RuleBase" id="RU362132"/>
    </source>
</evidence>
<protein>
    <submittedName>
        <fullName evidence="7">Thiamine pyrophosphate-binding protein</fullName>
    </submittedName>
</protein>
<keyword evidence="2 3" id="KW-0786">Thiamine pyrophosphate</keyword>
<dbReference type="Pfam" id="PF02776">
    <property type="entry name" value="TPP_enzyme_N"/>
    <property type="match status" value="1"/>
</dbReference>
<keyword evidence="8" id="KW-1185">Reference proteome</keyword>
<dbReference type="Gene3D" id="3.40.50.970">
    <property type="match status" value="2"/>
</dbReference>
<comment type="similarity">
    <text evidence="1 3">Belongs to the TPP enzyme family.</text>
</comment>
<dbReference type="Pfam" id="PF00205">
    <property type="entry name" value="TPP_enzyme_M"/>
    <property type="match status" value="1"/>
</dbReference>
<dbReference type="GO" id="GO:0000287">
    <property type="term" value="F:magnesium ion binding"/>
    <property type="evidence" value="ECO:0007669"/>
    <property type="project" value="InterPro"/>
</dbReference>
<dbReference type="GO" id="GO:0005948">
    <property type="term" value="C:acetolactate synthase complex"/>
    <property type="evidence" value="ECO:0007669"/>
    <property type="project" value="TreeGrafter"/>
</dbReference>
<dbReference type="Gene3D" id="3.40.50.1220">
    <property type="entry name" value="TPP-binding domain"/>
    <property type="match status" value="1"/>
</dbReference>
<dbReference type="EMBL" id="RCZK01000016">
    <property type="protein sequence ID" value="TPG08455.1"/>
    <property type="molecule type" value="Genomic_DNA"/>
</dbReference>
<feature type="domain" description="Thiamine pyrophosphate enzyme central" evidence="4">
    <location>
        <begin position="192"/>
        <end position="271"/>
    </location>
</feature>
<dbReference type="InterPro" id="IPR011766">
    <property type="entry name" value="TPP_enzyme_TPP-bd"/>
</dbReference>
<sequence>MVDLLRSAGISYVAAMAGSSFRGLHESLINYGDNNSPELIACPHEEVSAAMCHGYAKVAGKPMACMVHSTVGLQHASMAIYNAYCDRVPMLILAANTLDETKRRPGVEWLHTAGDLGAFVRDFIKWEDTPASLTHFGESFMRALQLAMTPPYEPVLLVMDTELQEDAIPDRDALKVPRLMTVAPSGGDSAAIAAAAELLIGAEHPLIAVDRAARTPAGMKQVVQLAELLNAPVVDKGGRMNMPTNHPLNHTGRTAALIREADVIIGLEMTDIWGLVNNVPDTIERKAVRIARPDAQVIGISATYANPHSNIQDQQRYYACDIAMASDAEATLPQLIAAIEARLSPARRDAIATRRPALEAAYRRMRAADATAAAVGWDASPISTARLSMELWDRIKHVDWGLTTDSKFISSWPQRLWDITEHHQYIGGEGGYGLGYGLPASLGAALAHRDAGRIAVAIQTDGDVMMLPNTFWTMAHHRIPLLMVMHNNRAWHQETMHLKRMSSRRNRGPTTWTNGTTITDPVVDFAGLARSMGVWAEGPIDQPAKLGPALDRALAHVRGGAPALLDVVTQPR</sequence>
<evidence type="ECO:0000256" key="1">
    <source>
        <dbReference type="ARBA" id="ARBA00007812"/>
    </source>
</evidence>
<evidence type="ECO:0000259" key="4">
    <source>
        <dbReference type="Pfam" id="PF00205"/>
    </source>
</evidence>
<dbReference type="SUPFAM" id="SSF52518">
    <property type="entry name" value="Thiamin diphosphate-binding fold (THDP-binding)"/>
    <property type="match status" value="2"/>
</dbReference>
<dbReference type="InterPro" id="IPR029035">
    <property type="entry name" value="DHS-like_NAD/FAD-binding_dom"/>
</dbReference>
<evidence type="ECO:0000259" key="6">
    <source>
        <dbReference type="Pfam" id="PF02776"/>
    </source>
</evidence>
<dbReference type="GO" id="GO:0030976">
    <property type="term" value="F:thiamine pyrophosphate binding"/>
    <property type="evidence" value="ECO:0007669"/>
    <property type="project" value="InterPro"/>
</dbReference>
<gene>
    <name evidence="7" type="ORF">EAH84_14095</name>
</gene>
<accession>A0A502C4I4</accession>
<proteinExistence type="inferred from homology"/>
<dbReference type="CDD" id="cd07035">
    <property type="entry name" value="TPP_PYR_POX_like"/>
    <property type="match status" value="1"/>
</dbReference>
<dbReference type="InterPro" id="IPR012001">
    <property type="entry name" value="Thiamin_PyroP_enz_TPP-bd_dom"/>
</dbReference>
<dbReference type="OrthoDB" id="7534569at2"/>
<feature type="domain" description="Thiamine pyrophosphate enzyme N-terminal TPP-binding" evidence="6">
    <location>
        <begin position="1"/>
        <end position="97"/>
    </location>
</feature>
<dbReference type="GO" id="GO:0050660">
    <property type="term" value="F:flavin adenine dinucleotide binding"/>
    <property type="evidence" value="ECO:0007669"/>
    <property type="project" value="TreeGrafter"/>
</dbReference>
<evidence type="ECO:0000313" key="8">
    <source>
        <dbReference type="Proteomes" id="UP000318413"/>
    </source>
</evidence>
<reference evidence="7 8" key="1">
    <citation type="journal article" date="2019" name="Environ. Microbiol.">
        <title>Species interactions and distinct microbial communities in high Arctic permafrost affected cryosols are associated with the CH4 and CO2 gas fluxes.</title>
        <authorList>
            <person name="Altshuler I."/>
            <person name="Hamel J."/>
            <person name="Turney S."/>
            <person name="Magnuson E."/>
            <person name="Levesque R."/>
            <person name="Greer C."/>
            <person name="Whyte L.G."/>
        </authorList>
    </citation>
    <scope>NUCLEOTIDE SEQUENCE [LARGE SCALE GENOMIC DNA]</scope>
    <source>
        <strain evidence="7 8">S5.1</strain>
    </source>
</reference>
<dbReference type="GO" id="GO:0009099">
    <property type="term" value="P:L-valine biosynthetic process"/>
    <property type="evidence" value="ECO:0007669"/>
    <property type="project" value="TreeGrafter"/>
</dbReference>
<dbReference type="Pfam" id="PF02775">
    <property type="entry name" value="TPP_enzyme_C"/>
    <property type="match status" value="1"/>
</dbReference>
<organism evidence="7 8">
    <name type="scientific">Sphingomonas oligophenolica</name>
    <dbReference type="NCBI Taxonomy" id="301154"/>
    <lineage>
        <taxon>Bacteria</taxon>
        <taxon>Pseudomonadati</taxon>
        <taxon>Pseudomonadota</taxon>
        <taxon>Alphaproteobacteria</taxon>
        <taxon>Sphingomonadales</taxon>
        <taxon>Sphingomonadaceae</taxon>
        <taxon>Sphingomonas</taxon>
    </lineage>
</organism>
<dbReference type="GO" id="GO:0003984">
    <property type="term" value="F:acetolactate synthase activity"/>
    <property type="evidence" value="ECO:0007669"/>
    <property type="project" value="TreeGrafter"/>
</dbReference>
<dbReference type="PANTHER" id="PTHR18968">
    <property type="entry name" value="THIAMINE PYROPHOSPHATE ENZYMES"/>
    <property type="match status" value="1"/>
</dbReference>
<dbReference type="SUPFAM" id="SSF52467">
    <property type="entry name" value="DHS-like NAD/FAD-binding domain"/>
    <property type="match status" value="1"/>
</dbReference>
<dbReference type="AlphaFoldDB" id="A0A502C4I4"/>
<dbReference type="GO" id="GO:0009097">
    <property type="term" value="P:isoleucine biosynthetic process"/>
    <property type="evidence" value="ECO:0007669"/>
    <property type="project" value="TreeGrafter"/>
</dbReference>
<dbReference type="InterPro" id="IPR012000">
    <property type="entry name" value="Thiamin_PyroP_enz_cen_dom"/>
</dbReference>
<dbReference type="InterPro" id="IPR045229">
    <property type="entry name" value="TPP_enz"/>
</dbReference>
<dbReference type="PANTHER" id="PTHR18968:SF13">
    <property type="entry name" value="ACETOLACTATE SYNTHASE CATALYTIC SUBUNIT, MITOCHONDRIAL"/>
    <property type="match status" value="1"/>
</dbReference>
<evidence type="ECO:0000259" key="5">
    <source>
        <dbReference type="Pfam" id="PF02775"/>
    </source>
</evidence>
<name>A0A502C4I4_9SPHN</name>